<dbReference type="RefSeq" id="WP_176004669.1">
    <property type="nucleotide sequence ID" value="NZ_JABWMI010000005.1"/>
</dbReference>
<keyword evidence="3" id="KW-1185">Reference proteome</keyword>
<sequence>MKPSQLQPGEYPAYQKTYIDTVDEVDLIEELEISLHRFIRFVREIPMDKFDYRYAEGKWTIKEIIQHIIDAERIFAYRALAFARNDKTSLPGFEENDYADESNGNSRHLTSLLNELSEVRHSNISLFKSFTPEMLLRIGTANGNPNSVRALGFAIIGHQNHHQNVYQERYL</sequence>
<protein>
    <submittedName>
        <fullName evidence="2">DinB family protein</fullName>
    </submittedName>
</protein>
<dbReference type="AlphaFoldDB" id="A0A7Y8XZR4"/>
<evidence type="ECO:0000313" key="2">
    <source>
        <dbReference type="EMBL" id="NYA69848.1"/>
    </source>
</evidence>
<evidence type="ECO:0000313" key="3">
    <source>
        <dbReference type="Proteomes" id="UP000535020"/>
    </source>
</evidence>
<gene>
    <name evidence="2" type="ORF">HZF10_02870</name>
</gene>
<dbReference type="Gene3D" id="1.20.120.450">
    <property type="entry name" value="dinb family like domain"/>
    <property type="match status" value="1"/>
</dbReference>
<evidence type="ECO:0000259" key="1">
    <source>
        <dbReference type="Pfam" id="PF12867"/>
    </source>
</evidence>
<feature type="domain" description="DinB-like" evidence="1">
    <location>
        <begin position="31"/>
        <end position="163"/>
    </location>
</feature>
<accession>A0A7Y8XZR4</accession>
<proteinExistence type="predicted"/>
<name>A0A7Y8XZR4_9FLAO</name>
<reference evidence="2 3" key="1">
    <citation type="submission" date="2020-07" db="EMBL/GenBank/DDBJ databases">
        <authorList>
            <person name="Sun Q."/>
        </authorList>
    </citation>
    <scope>NUCLEOTIDE SEQUENCE [LARGE SCALE GENOMIC DNA]</scope>
    <source>
        <strain evidence="2 3">MAH-1</strain>
    </source>
</reference>
<dbReference type="Pfam" id="PF12867">
    <property type="entry name" value="DinB_2"/>
    <property type="match status" value="1"/>
</dbReference>
<dbReference type="InterPro" id="IPR024775">
    <property type="entry name" value="DinB-like"/>
</dbReference>
<comment type="caution">
    <text evidence="2">The sequence shown here is derived from an EMBL/GenBank/DDBJ whole genome shotgun (WGS) entry which is preliminary data.</text>
</comment>
<dbReference type="EMBL" id="JACBJI010000001">
    <property type="protein sequence ID" value="NYA69848.1"/>
    <property type="molecule type" value="Genomic_DNA"/>
</dbReference>
<organism evidence="2 3">
    <name type="scientific">Flavobacterium agri</name>
    <dbReference type="NCBI Taxonomy" id="2743471"/>
    <lineage>
        <taxon>Bacteria</taxon>
        <taxon>Pseudomonadati</taxon>
        <taxon>Bacteroidota</taxon>
        <taxon>Flavobacteriia</taxon>
        <taxon>Flavobacteriales</taxon>
        <taxon>Flavobacteriaceae</taxon>
        <taxon>Flavobacterium</taxon>
    </lineage>
</organism>
<dbReference type="SUPFAM" id="SSF109854">
    <property type="entry name" value="DinB/YfiT-like putative metalloenzymes"/>
    <property type="match status" value="1"/>
</dbReference>
<dbReference type="Proteomes" id="UP000535020">
    <property type="component" value="Unassembled WGS sequence"/>
</dbReference>
<dbReference type="InterPro" id="IPR034660">
    <property type="entry name" value="DinB/YfiT-like"/>
</dbReference>